<name>A0A4R3Z5C0_9FIRM</name>
<evidence type="ECO:0000256" key="1">
    <source>
        <dbReference type="SAM" id="Phobius"/>
    </source>
</evidence>
<keyword evidence="3" id="KW-1185">Reference proteome</keyword>
<proteinExistence type="predicted"/>
<feature type="transmembrane region" description="Helical" evidence="1">
    <location>
        <begin position="58"/>
        <end position="76"/>
    </location>
</feature>
<reference evidence="2 3" key="1">
    <citation type="submission" date="2019-03" db="EMBL/GenBank/DDBJ databases">
        <title>Genomic Encyclopedia of Type Strains, Phase IV (KMG-IV): sequencing the most valuable type-strain genomes for metagenomic binning, comparative biology and taxonomic classification.</title>
        <authorList>
            <person name="Goeker M."/>
        </authorList>
    </citation>
    <scope>NUCLEOTIDE SEQUENCE [LARGE SCALE GENOMIC DNA]</scope>
    <source>
        <strain evidence="2 3">DSM 29487</strain>
    </source>
</reference>
<organism evidence="2 3">
    <name type="scientific">Longibaculum muris</name>
    <dbReference type="NCBI Taxonomy" id="1796628"/>
    <lineage>
        <taxon>Bacteria</taxon>
        <taxon>Bacillati</taxon>
        <taxon>Bacillota</taxon>
        <taxon>Erysipelotrichia</taxon>
        <taxon>Erysipelotrichales</taxon>
        <taxon>Coprobacillaceae</taxon>
        <taxon>Longibaculum</taxon>
    </lineage>
</organism>
<comment type="caution">
    <text evidence="2">The sequence shown here is derived from an EMBL/GenBank/DDBJ whole genome shotgun (WGS) entry which is preliminary data.</text>
</comment>
<dbReference type="GeneID" id="98915134"/>
<dbReference type="Pfam" id="PF18936">
    <property type="entry name" value="DUF5684"/>
    <property type="match status" value="1"/>
</dbReference>
<dbReference type="InterPro" id="IPR043739">
    <property type="entry name" value="DUF5684"/>
</dbReference>
<protein>
    <recommendedName>
        <fullName evidence="4">Signal peptidase I</fullName>
    </recommendedName>
</protein>
<gene>
    <name evidence="2" type="ORF">EDD60_10740</name>
</gene>
<accession>A0A4R3Z5C0</accession>
<sequence>MESIYGTFMTSGFVVSLVTIISWWILFNKAGYKGWYAIVPIYNVYIFCQMVTGSGWFFLAMLIPFVNVFVLIYLLYRLSLVFGHGILFTLGLVFMEPLFILILALGASSYHSNTTYF</sequence>
<evidence type="ECO:0008006" key="4">
    <source>
        <dbReference type="Google" id="ProtNLM"/>
    </source>
</evidence>
<dbReference type="Proteomes" id="UP000295515">
    <property type="component" value="Unassembled WGS sequence"/>
</dbReference>
<evidence type="ECO:0000313" key="3">
    <source>
        <dbReference type="Proteomes" id="UP000295515"/>
    </source>
</evidence>
<evidence type="ECO:0000313" key="2">
    <source>
        <dbReference type="EMBL" id="TCW00551.1"/>
    </source>
</evidence>
<keyword evidence="1" id="KW-1133">Transmembrane helix</keyword>
<feature type="transmembrane region" description="Helical" evidence="1">
    <location>
        <begin position="34"/>
        <end position="52"/>
    </location>
</feature>
<dbReference type="RefSeq" id="WP_066448349.1">
    <property type="nucleotide sequence ID" value="NZ_JANKBF010000010.1"/>
</dbReference>
<dbReference type="AlphaFoldDB" id="A0A4R3Z5C0"/>
<keyword evidence="1" id="KW-0472">Membrane</keyword>
<keyword evidence="1" id="KW-0812">Transmembrane</keyword>
<dbReference type="EMBL" id="SMCQ01000007">
    <property type="protein sequence ID" value="TCW00551.1"/>
    <property type="molecule type" value="Genomic_DNA"/>
</dbReference>
<feature type="transmembrane region" description="Helical" evidence="1">
    <location>
        <begin position="88"/>
        <end position="110"/>
    </location>
</feature>
<feature type="transmembrane region" description="Helical" evidence="1">
    <location>
        <begin position="6"/>
        <end position="27"/>
    </location>
</feature>